<protein>
    <submittedName>
        <fullName evidence="5">DUF5011 domain-containing protein</fullName>
    </submittedName>
</protein>
<comment type="caution">
    <text evidence="5">The sequence shown here is derived from an EMBL/GenBank/DDBJ whole genome shotgun (WGS) entry which is preliminary data.</text>
</comment>
<sequence>MKKMTLVKVSAIALLSLSLLPNSGNYPTLLKNMSTVKASAATSPIQQTGADVLTGSKFTFEFLGISDWNFSNFNIDIPNEKGTLEQFAGRPHPYFSDPYAEVIIKDASGNQVYKKSMIGTVDAAASTDNFTIKVGYQVTVTHQEASFRSILTNGSGTTFPAPTRNTNVYTVTANGLVPEHANLTIIPTSVPDSIKKDKEGTFSYSVDNDGPITSTNGIFHVIIPPNVTYKPNSITANFAPVNATYNSTTRELTFPLSNFISGDGAYVQFIVTGTTPATAIPIKVTTTQQDEGDTSNTYTSQSPITYFDVLNNTIPKITVTNKEFPVGTIFDPKKEVTAFDNEDGDITSKIVVESSTVNTAVAGFYSVKYAVTDSDGNKVTKTIAVTVTAKTPPVITGDTTTKLNPNATFNPLSTMQASDAEDGNLTNKINITSNDVDTSHPGTYHIIYSVTDSDNMTTTFTRTVIVTEAPVLTGDTETTINLHDSFDPLSTMRATDKEDGNITNQIQVAGTVDTATPGDYTLTYTVTDSDGNKATFTRTVTVYDNTFFGFHDQPDDLLFRTTAIGSNDVTIPRADPNWHIQVEDTRHNGNSWTLTGTVNGPFVNTEDPTAKQLHNALTYTKNGEKTRIQDNEMFQIGSGVSGEDTITTIQSPADEGIQMDINPTGIKAGDNYKTSITWTLSDTPD</sequence>
<proteinExistence type="predicted"/>
<feature type="chain" id="PRO_5039696881" evidence="2">
    <location>
        <begin position="24"/>
        <end position="685"/>
    </location>
</feature>
<reference evidence="5 6" key="1">
    <citation type="submission" date="2020-03" db="EMBL/GenBank/DDBJ databases">
        <title>Soil Listeria distribution.</title>
        <authorList>
            <person name="Liao J."/>
            <person name="Wiedmann M."/>
        </authorList>
    </citation>
    <scope>NUCLEOTIDE SEQUENCE [LARGE SCALE GENOMIC DNA]</scope>
    <source>
        <strain evidence="5 6">FSL L7-0978</strain>
    </source>
</reference>
<dbReference type="Pfam" id="PF03272">
    <property type="entry name" value="Mucin_bdg"/>
    <property type="match status" value="1"/>
</dbReference>
<dbReference type="PANTHER" id="PTHR15127:SF32">
    <property type="entry name" value="HEAVYWEIGHT, ISOFORM A"/>
    <property type="match status" value="1"/>
</dbReference>
<name>A0A7X1CME6_9LIST</name>
<dbReference type="InterPro" id="IPR032179">
    <property type="entry name" value="Cry22Aa_Ig-like"/>
</dbReference>
<dbReference type="Pfam" id="PF16403">
    <property type="entry name" value="Bact_surface_Ig-like"/>
    <property type="match status" value="3"/>
</dbReference>
<accession>A0A7X1CME6</accession>
<dbReference type="AlphaFoldDB" id="A0A7X1CME6"/>
<feature type="domain" description="Pesticidal crystal protein Cry22Aa Ig-like" evidence="4">
    <location>
        <begin position="472"/>
        <end position="542"/>
    </location>
</feature>
<organism evidence="5 6">
    <name type="scientific">Listeria booriae</name>
    <dbReference type="NCBI Taxonomy" id="1552123"/>
    <lineage>
        <taxon>Bacteria</taxon>
        <taxon>Bacillati</taxon>
        <taxon>Bacillota</taxon>
        <taxon>Bacilli</taxon>
        <taxon>Bacillales</taxon>
        <taxon>Listeriaceae</taxon>
        <taxon>Listeria</taxon>
    </lineage>
</organism>
<keyword evidence="2" id="KW-0732">Signal</keyword>
<dbReference type="InterPro" id="IPR051846">
    <property type="entry name" value="SH2_domain_adapters"/>
</dbReference>
<evidence type="ECO:0000256" key="1">
    <source>
        <dbReference type="ARBA" id="ARBA00022999"/>
    </source>
</evidence>
<feature type="domain" description="Putative mucin/carbohydrate-binding" evidence="3">
    <location>
        <begin position="61"/>
        <end position="176"/>
    </location>
</feature>
<evidence type="ECO:0000313" key="6">
    <source>
        <dbReference type="Proteomes" id="UP000539064"/>
    </source>
</evidence>
<keyword evidence="1" id="KW-0727">SH2 domain</keyword>
<dbReference type="Gene3D" id="2.60.40.10">
    <property type="entry name" value="Immunoglobulins"/>
    <property type="match status" value="3"/>
</dbReference>
<dbReference type="InterPro" id="IPR013783">
    <property type="entry name" value="Ig-like_fold"/>
</dbReference>
<dbReference type="EMBL" id="JAARVG010000011">
    <property type="protein sequence ID" value="MBC1794173.1"/>
    <property type="molecule type" value="Genomic_DNA"/>
</dbReference>
<evidence type="ECO:0000259" key="3">
    <source>
        <dbReference type="Pfam" id="PF03272"/>
    </source>
</evidence>
<dbReference type="GO" id="GO:0001784">
    <property type="term" value="F:phosphotyrosine residue binding"/>
    <property type="evidence" value="ECO:0007669"/>
    <property type="project" value="TreeGrafter"/>
</dbReference>
<dbReference type="PANTHER" id="PTHR15127">
    <property type="entry name" value="HEAVYWEIGHT, ISOFORM A"/>
    <property type="match status" value="1"/>
</dbReference>
<evidence type="ECO:0000256" key="2">
    <source>
        <dbReference type="SAM" id="SignalP"/>
    </source>
</evidence>
<feature type="signal peptide" evidence="2">
    <location>
        <begin position="1"/>
        <end position="23"/>
    </location>
</feature>
<dbReference type="InterPro" id="IPR004954">
    <property type="entry name" value="Mucin-bd"/>
</dbReference>
<evidence type="ECO:0000313" key="5">
    <source>
        <dbReference type="EMBL" id="MBC1794173.1"/>
    </source>
</evidence>
<dbReference type="RefSeq" id="WP_185524517.1">
    <property type="nucleotide sequence ID" value="NZ_JAARVG010000011.1"/>
</dbReference>
<gene>
    <name evidence="5" type="ORF">HCA52_12135</name>
</gene>
<evidence type="ECO:0000259" key="4">
    <source>
        <dbReference type="Pfam" id="PF16403"/>
    </source>
</evidence>
<dbReference type="InterPro" id="IPR035986">
    <property type="entry name" value="PKD_dom_sf"/>
</dbReference>
<feature type="domain" description="Pesticidal crystal protein Cry22Aa Ig-like" evidence="4">
    <location>
        <begin position="395"/>
        <end position="466"/>
    </location>
</feature>
<feature type="domain" description="Pesticidal crystal protein Cry22Aa Ig-like" evidence="4">
    <location>
        <begin position="325"/>
        <end position="387"/>
    </location>
</feature>
<dbReference type="Proteomes" id="UP000539064">
    <property type="component" value="Unassembled WGS sequence"/>
</dbReference>
<dbReference type="SUPFAM" id="SSF49299">
    <property type="entry name" value="PKD domain"/>
    <property type="match status" value="1"/>
</dbReference>